<comment type="subcellular location">
    <subcellularLocation>
        <location evidence="1">Preautophagosomal structure</location>
    </subcellularLocation>
</comment>
<evidence type="ECO:0000256" key="2">
    <source>
        <dbReference type="ARBA" id="ARBA00022574"/>
    </source>
</evidence>
<keyword evidence="4" id="KW-0072">Autophagy</keyword>
<reference evidence="8" key="1">
    <citation type="submission" date="2016-06" db="EMBL/GenBank/DDBJ databases">
        <title>De novo assembly and RNA-Seq shows season-dependent expression and editing in black bear kidneys.</title>
        <authorList>
            <person name="Korstanje R."/>
            <person name="Srivastava A."/>
            <person name="Sarsani V.K."/>
            <person name="Sheehan S.M."/>
            <person name="Seger R.L."/>
            <person name="Barter M.E."/>
            <person name="Lindqvist C."/>
            <person name="Brody L.C."/>
            <person name="Mullikin J.C."/>
        </authorList>
    </citation>
    <scope>NUCLEOTIDE SEQUENCE [LARGE SCALE GENOMIC DNA]</scope>
</reference>
<evidence type="ECO:0000313" key="7">
    <source>
        <dbReference type="Ensembl" id="ENSUAMP00000034922.1"/>
    </source>
</evidence>
<evidence type="ECO:0000256" key="3">
    <source>
        <dbReference type="ARBA" id="ARBA00022737"/>
    </source>
</evidence>
<proteinExistence type="inferred from homology"/>
<dbReference type="InterPro" id="IPR048720">
    <property type="entry name" value="PROPPIN"/>
</dbReference>
<evidence type="ECO:0000256" key="6">
    <source>
        <dbReference type="ARBA" id="ARBA00025740"/>
    </source>
</evidence>
<evidence type="ECO:0000256" key="1">
    <source>
        <dbReference type="ARBA" id="ARBA00004329"/>
    </source>
</evidence>
<keyword evidence="5" id="KW-0446">Lipid-binding</keyword>
<protein>
    <submittedName>
        <fullName evidence="7">WD repeat domain 45</fullName>
    </submittedName>
</protein>
<dbReference type="InterPro" id="IPR015943">
    <property type="entry name" value="WD40/YVTN_repeat-like_dom_sf"/>
</dbReference>
<keyword evidence="2" id="KW-0853">WD repeat</keyword>
<dbReference type="GeneTree" id="ENSGT00940000155657"/>
<dbReference type="SMART" id="SM00320">
    <property type="entry name" value="WD40"/>
    <property type="match status" value="3"/>
</dbReference>
<evidence type="ECO:0000256" key="5">
    <source>
        <dbReference type="ARBA" id="ARBA00023121"/>
    </source>
</evidence>
<dbReference type="Gene3D" id="2.130.10.10">
    <property type="entry name" value="YVTN repeat-like/Quinoprotein amine dehydrogenase"/>
    <property type="match status" value="1"/>
</dbReference>
<dbReference type="GO" id="GO:0006914">
    <property type="term" value="P:autophagy"/>
    <property type="evidence" value="ECO:0007669"/>
    <property type="project" value="UniProtKB-KW"/>
</dbReference>
<dbReference type="Ensembl" id="ENSUAMT00000038886.1">
    <property type="protein sequence ID" value="ENSUAMP00000034922.1"/>
    <property type="gene ID" value="ENSUAMG00000026504.1"/>
</dbReference>
<keyword evidence="8" id="KW-1185">Reference proteome</keyword>
<dbReference type="GO" id="GO:0000407">
    <property type="term" value="C:phagophore assembly site"/>
    <property type="evidence" value="ECO:0007669"/>
    <property type="project" value="UniProtKB-SubCell"/>
</dbReference>
<dbReference type="InterPro" id="IPR036322">
    <property type="entry name" value="WD40_repeat_dom_sf"/>
</dbReference>
<evidence type="ECO:0000256" key="4">
    <source>
        <dbReference type="ARBA" id="ARBA00023006"/>
    </source>
</evidence>
<sequence length="283" mass="30724">MTQQPLRGVTSLRFNQDQSCFCCAMETGVRIYNVEPLMEKGHLDHEQVGSMGLVEMLHRSNLLALVGGGSSPKFSEISGKCPHPIPPLAQIPRNPGFLQDLASTKPGTSSAPFTINAHQSDVACVSLNQPGTVVASASQKGTLIRLFDTQSKEKLVELRRGTDPATLYCHDSSFLCASSDKGTVHIFALKDTRLNRRSALARVGKVGPMIGQYVDSQWSLASFTVPAESACICAFGRNTSKNVNSVIAICVDGTFHKYVFTPDGNCNREAFDVYLDICDDDDF</sequence>
<reference evidence="7" key="3">
    <citation type="submission" date="2025-09" db="UniProtKB">
        <authorList>
            <consortium name="Ensembl"/>
        </authorList>
    </citation>
    <scope>IDENTIFICATION</scope>
</reference>
<dbReference type="Proteomes" id="UP000291022">
    <property type="component" value="Unassembled WGS sequence"/>
</dbReference>
<accession>A0A452SQ92</accession>
<organism evidence="7 8">
    <name type="scientific">Ursus americanus</name>
    <name type="common">American black bear</name>
    <name type="synonym">Euarctos americanus</name>
    <dbReference type="NCBI Taxonomy" id="9643"/>
    <lineage>
        <taxon>Eukaryota</taxon>
        <taxon>Metazoa</taxon>
        <taxon>Chordata</taxon>
        <taxon>Craniata</taxon>
        <taxon>Vertebrata</taxon>
        <taxon>Euteleostomi</taxon>
        <taxon>Mammalia</taxon>
        <taxon>Eutheria</taxon>
        <taxon>Laurasiatheria</taxon>
        <taxon>Carnivora</taxon>
        <taxon>Caniformia</taxon>
        <taxon>Ursidae</taxon>
        <taxon>Ursus</taxon>
    </lineage>
</organism>
<reference evidence="7" key="2">
    <citation type="submission" date="2025-08" db="UniProtKB">
        <authorList>
            <consortium name="Ensembl"/>
        </authorList>
    </citation>
    <scope>IDENTIFICATION</scope>
</reference>
<dbReference type="SUPFAM" id="SSF50978">
    <property type="entry name" value="WD40 repeat-like"/>
    <property type="match status" value="1"/>
</dbReference>
<dbReference type="GO" id="GO:0008289">
    <property type="term" value="F:lipid binding"/>
    <property type="evidence" value="ECO:0007669"/>
    <property type="project" value="UniProtKB-KW"/>
</dbReference>
<evidence type="ECO:0000313" key="8">
    <source>
        <dbReference type="Proteomes" id="UP000291022"/>
    </source>
</evidence>
<dbReference type="PANTHER" id="PTHR11227">
    <property type="entry name" value="WD-REPEAT PROTEIN INTERACTING WITH PHOSPHOINOSIDES WIPI -RELATED"/>
    <property type="match status" value="1"/>
</dbReference>
<dbReference type="AlphaFoldDB" id="A0A452SQ92"/>
<gene>
    <name evidence="7" type="primary">WDR45</name>
</gene>
<dbReference type="Pfam" id="PF21032">
    <property type="entry name" value="PROPPIN"/>
    <property type="match status" value="1"/>
</dbReference>
<dbReference type="InterPro" id="IPR001680">
    <property type="entry name" value="WD40_rpt"/>
</dbReference>
<comment type="similarity">
    <text evidence="6">Belongs to the WD repeat PROPPIN family.</text>
</comment>
<keyword evidence="3" id="KW-0677">Repeat</keyword>
<name>A0A452SQ92_URSAM</name>